<reference evidence="1" key="1">
    <citation type="submission" date="2018-05" db="EMBL/GenBank/DDBJ databases">
        <authorList>
            <person name="Lanie J.A."/>
            <person name="Ng W.-L."/>
            <person name="Kazmierczak K.M."/>
            <person name="Andrzejewski T.M."/>
            <person name="Davidsen T.M."/>
            <person name="Wayne K.J."/>
            <person name="Tettelin H."/>
            <person name="Glass J.I."/>
            <person name="Rusch D."/>
            <person name="Podicherti R."/>
            <person name="Tsui H.-C.T."/>
            <person name="Winkler M.E."/>
        </authorList>
    </citation>
    <scope>NUCLEOTIDE SEQUENCE</scope>
</reference>
<protein>
    <submittedName>
        <fullName evidence="1">Uncharacterized protein</fullName>
    </submittedName>
</protein>
<gene>
    <name evidence="1" type="ORF">METZ01_LOCUS11727</name>
</gene>
<name>A0A381NZK5_9ZZZZ</name>
<feature type="non-terminal residue" evidence="1">
    <location>
        <position position="1"/>
    </location>
</feature>
<dbReference type="AlphaFoldDB" id="A0A381NZK5"/>
<dbReference type="EMBL" id="UINC01000647">
    <property type="protein sequence ID" value="SUZ58873.1"/>
    <property type="molecule type" value="Genomic_DNA"/>
</dbReference>
<organism evidence="1">
    <name type="scientific">marine metagenome</name>
    <dbReference type="NCBI Taxonomy" id="408172"/>
    <lineage>
        <taxon>unclassified sequences</taxon>
        <taxon>metagenomes</taxon>
        <taxon>ecological metagenomes</taxon>
    </lineage>
</organism>
<accession>A0A381NZK5</accession>
<proteinExistence type="predicted"/>
<sequence length="40" mass="4140">VEGWIVIAGICHDSVRLRADSDGPACVALTKKDPAEMAGS</sequence>
<evidence type="ECO:0000313" key="1">
    <source>
        <dbReference type="EMBL" id="SUZ58873.1"/>
    </source>
</evidence>